<dbReference type="InterPro" id="IPR045180">
    <property type="entry name" value="La_dom_prot"/>
</dbReference>
<protein>
    <recommendedName>
        <fullName evidence="6">HTH La-type RNA-binding domain-containing protein</fullName>
    </recommendedName>
</protein>
<evidence type="ECO:0000256" key="5">
    <source>
        <dbReference type="SAM" id="MobiDB-lite"/>
    </source>
</evidence>
<evidence type="ECO:0000256" key="2">
    <source>
        <dbReference type="ARBA" id="ARBA00022884"/>
    </source>
</evidence>
<keyword evidence="3" id="KW-0539">Nucleus</keyword>
<gene>
    <name evidence="7" type="ORF">EXIGLDRAFT_731305</name>
</gene>
<reference evidence="7 8" key="1">
    <citation type="journal article" date="2016" name="Mol. Biol. Evol.">
        <title>Comparative Genomics of Early-Diverging Mushroom-Forming Fungi Provides Insights into the Origins of Lignocellulose Decay Capabilities.</title>
        <authorList>
            <person name="Nagy L.G."/>
            <person name="Riley R."/>
            <person name="Tritt A."/>
            <person name="Adam C."/>
            <person name="Daum C."/>
            <person name="Floudas D."/>
            <person name="Sun H."/>
            <person name="Yadav J.S."/>
            <person name="Pangilinan J."/>
            <person name="Larsson K.H."/>
            <person name="Matsuura K."/>
            <person name="Barry K."/>
            <person name="Labutti K."/>
            <person name="Kuo R."/>
            <person name="Ohm R.A."/>
            <person name="Bhattacharya S.S."/>
            <person name="Shirouzu T."/>
            <person name="Yoshinaga Y."/>
            <person name="Martin F.M."/>
            <person name="Grigoriev I.V."/>
            <person name="Hibbett D.S."/>
        </authorList>
    </citation>
    <scope>NUCLEOTIDE SEQUENCE [LARGE SCALE GENOMIC DNA]</scope>
    <source>
        <strain evidence="7 8">HHB12029</strain>
    </source>
</reference>
<feature type="region of interest" description="Disordered" evidence="5">
    <location>
        <begin position="442"/>
        <end position="501"/>
    </location>
</feature>
<sequence length="501" mass="57581">GPLTKEDDATLKQRCLRQVEFWFSDSNLPYDEFLWELHAASDDHWVSLDTILRFKRMRKFERWNDWIADVLRSSGSLEVNDTGEMIRRVEPVVDRGEEQWNRTAFIVEDFFDQFGPVNAVRLRRYEDAPWAKDKWPFPHEFKGSVWVEFPSAAAMHKFVATEPKPRWNEKELVISTKEAYFAKKLADTPNFRMTTLDKMRKRNATDRFIASFYALNTDSKSDKPNNPAQQPQKREVHIAFMGQELRAWRLGEGADLPEGAPKPSPDEWEFVRKTDMQHVKGATLLVTAKETKRGDGNVFNATRDCLARLKIVPLPLPSITRETTDETTRTAVFCFQTPVPDDTLARIRAEVHKMYDCQLEWTRYGSKEERELQLERANAMARGALGGYKETNVDAAAKSKPAKKAKKPVHPTTREKKKGPTKVQHQIEKMLANLCKLQEKMTGRPVTKEDMLSWTLERGSVSAEGKRKRPDEDSEDSEEEVEALMQASPSKRARVAGSSDS</sequence>
<dbReference type="STRING" id="1314781.A0A165L417"/>
<dbReference type="PANTHER" id="PTHR22792">
    <property type="entry name" value="LUPUS LA PROTEIN-RELATED"/>
    <property type="match status" value="1"/>
</dbReference>
<dbReference type="CDD" id="cd12291">
    <property type="entry name" value="RRM1_La"/>
    <property type="match status" value="1"/>
</dbReference>
<comment type="subcellular location">
    <subcellularLocation>
        <location evidence="1">Nucleus</location>
    </subcellularLocation>
</comment>
<evidence type="ECO:0000313" key="7">
    <source>
        <dbReference type="EMBL" id="KZV97317.1"/>
    </source>
</evidence>
<dbReference type="PROSITE" id="PS50961">
    <property type="entry name" value="HTH_LA"/>
    <property type="match status" value="1"/>
</dbReference>
<dbReference type="GO" id="GO:0003729">
    <property type="term" value="F:mRNA binding"/>
    <property type="evidence" value="ECO:0007669"/>
    <property type="project" value="TreeGrafter"/>
</dbReference>
<evidence type="ECO:0000256" key="4">
    <source>
        <dbReference type="PROSITE-ProRule" id="PRU00332"/>
    </source>
</evidence>
<organism evidence="7 8">
    <name type="scientific">Exidia glandulosa HHB12029</name>
    <dbReference type="NCBI Taxonomy" id="1314781"/>
    <lineage>
        <taxon>Eukaryota</taxon>
        <taxon>Fungi</taxon>
        <taxon>Dikarya</taxon>
        <taxon>Basidiomycota</taxon>
        <taxon>Agaricomycotina</taxon>
        <taxon>Agaricomycetes</taxon>
        <taxon>Auriculariales</taxon>
        <taxon>Exidiaceae</taxon>
        <taxon>Exidia</taxon>
    </lineage>
</organism>
<dbReference type="InterPro" id="IPR002344">
    <property type="entry name" value="Lupus_La"/>
</dbReference>
<dbReference type="Gene3D" id="3.30.70.330">
    <property type="match status" value="1"/>
</dbReference>
<dbReference type="InterPro" id="IPR036388">
    <property type="entry name" value="WH-like_DNA-bd_sf"/>
</dbReference>
<feature type="region of interest" description="Disordered" evidence="5">
    <location>
        <begin position="394"/>
        <end position="424"/>
    </location>
</feature>
<dbReference type="PRINTS" id="PR00302">
    <property type="entry name" value="LUPUSLA"/>
</dbReference>
<dbReference type="InterPro" id="IPR012677">
    <property type="entry name" value="Nucleotide-bd_a/b_plait_sf"/>
</dbReference>
<dbReference type="Pfam" id="PF05383">
    <property type="entry name" value="La"/>
    <property type="match status" value="1"/>
</dbReference>
<dbReference type="InterPro" id="IPR036390">
    <property type="entry name" value="WH_DNA-bd_sf"/>
</dbReference>
<dbReference type="EMBL" id="KV425932">
    <property type="protein sequence ID" value="KZV97317.1"/>
    <property type="molecule type" value="Genomic_DNA"/>
</dbReference>
<dbReference type="AlphaFoldDB" id="A0A165L417"/>
<feature type="non-terminal residue" evidence="7">
    <location>
        <position position="1"/>
    </location>
</feature>
<feature type="compositionally biased region" description="Basic and acidic residues" evidence="5">
    <location>
        <begin position="442"/>
        <end position="451"/>
    </location>
</feature>
<dbReference type="PANTHER" id="PTHR22792:SF140">
    <property type="entry name" value="ACHILLES, ISOFORM A"/>
    <property type="match status" value="1"/>
</dbReference>
<dbReference type="GO" id="GO:0006396">
    <property type="term" value="P:RNA processing"/>
    <property type="evidence" value="ECO:0007669"/>
    <property type="project" value="InterPro"/>
</dbReference>
<accession>A0A165L417</accession>
<feature type="compositionally biased region" description="Basic residues" evidence="5">
    <location>
        <begin position="400"/>
        <end position="420"/>
    </location>
</feature>
<keyword evidence="2 4" id="KW-0694">RNA-binding</keyword>
<keyword evidence="8" id="KW-1185">Reference proteome</keyword>
<dbReference type="Proteomes" id="UP000077266">
    <property type="component" value="Unassembled WGS sequence"/>
</dbReference>
<dbReference type="InParanoid" id="A0A165L417"/>
<feature type="domain" description="HTH La-type RNA-binding" evidence="6">
    <location>
        <begin position="5"/>
        <end position="99"/>
    </location>
</feature>
<name>A0A165L417_EXIGL</name>
<dbReference type="GO" id="GO:0005634">
    <property type="term" value="C:nucleus"/>
    <property type="evidence" value="ECO:0007669"/>
    <property type="project" value="UniProtKB-SubCell"/>
</dbReference>
<feature type="compositionally biased region" description="Acidic residues" evidence="5">
    <location>
        <begin position="472"/>
        <end position="482"/>
    </location>
</feature>
<dbReference type="SUPFAM" id="SSF46785">
    <property type="entry name" value="Winged helix' DNA-binding domain"/>
    <property type="match status" value="1"/>
</dbReference>
<evidence type="ECO:0000259" key="6">
    <source>
        <dbReference type="PROSITE" id="PS50961"/>
    </source>
</evidence>
<dbReference type="OrthoDB" id="439993at2759"/>
<dbReference type="GO" id="GO:1990904">
    <property type="term" value="C:ribonucleoprotein complex"/>
    <property type="evidence" value="ECO:0007669"/>
    <property type="project" value="InterPro"/>
</dbReference>
<evidence type="ECO:0000256" key="3">
    <source>
        <dbReference type="ARBA" id="ARBA00023242"/>
    </source>
</evidence>
<proteinExistence type="predicted"/>
<evidence type="ECO:0000256" key="1">
    <source>
        <dbReference type="ARBA" id="ARBA00004123"/>
    </source>
</evidence>
<dbReference type="InterPro" id="IPR006630">
    <property type="entry name" value="La_HTH"/>
</dbReference>
<dbReference type="Gene3D" id="1.10.10.10">
    <property type="entry name" value="Winged helix-like DNA-binding domain superfamily/Winged helix DNA-binding domain"/>
    <property type="match status" value="1"/>
</dbReference>
<dbReference type="SMART" id="SM00715">
    <property type="entry name" value="LA"/>
    <property type="match status" value="1"/>
</dbReference>
<evidence type="ECO:0000313" key="8">
    <source>
        <dbReference type="Proteomes" id="UP000077266"/>
    </source>
</evidence>